<sequence>MTISAAHHTTSFGPKMAFIPGGHTPLERKRNMRKLKHPLISHIQLLGRPQVIIYNNYSNDHFYYVTVI</sequence>
<keyword evidence="3" id="KW-1185">Reference proteome</keyword>
<evidence type="ECO:0000256" key="1">
    <source>
        <dbReference type="SAM" id="MobiDB-lite"/>
    </source>
</evidence>
<organism evidence="2 3">
    <name type="scientific">Paralvinella palmiformis</name>
    <dbReference type="NCBI Taxonomy" id="53620"/>
    <lineage>
        <taxon>Eukaryota</taxon>
        <taxon>Metazoa</taxon>
        <taxon>Spiralia</taxon>
        <taxon>Lophotrochozoa</taxon>
        <taxon>Annelida</taxon>
        <taxon>Polychaeta</taxon>
        <taxon>Sedentaria</taxon>
        <taxon>Canalipalpata</taxon>
        <taxon>Terebellida</taxon>
        <taxon>Terebelliformia</taxon>
        <taxon>Alvinellidae</taxon>
        <taxon>Paralvinella</taxon>
    </lineage>
</organism>
<dbReference type="AlphaFoldDB" id="A0AAD9NI91"/>
<dbReference type="EMBL" id="JAODUP010000020">
    <property type="protein sequence ID" value="KAK2168129.1"/>
    <property type="molecule type" value="Genomic_DNA"/>
</dbReference>
<dbReference type="Proteomes" id="UP001208570">
    <property type="component" value="Unassembled WGS sequence"/>
</dbReference>
<feature type="region of interest" description="Disordered" evidence="1">
    <location>
        <begin position="1"/>
        <end position="20"/>
    </location>
</feature>
<protein>
    <submittedName>
        <fullName evidence="2">Uncharacterized protein</fullName>
    </submittedName>
</protein>
<proteinExistence type="predicted"/>
<reference evidence="2" key="1">
    <citation type="journal article" date="2023" name="Mol. Biol. Evol.">
        <title>Third-Generation Sequencing Reveals the Adaptive Role of the Epigenome in Three Deep-Sea Polychaetes.</title>
        <authorList>
            <person name="Perez M."/>
            <person name="Aroh O."/>
            <person name="Sun Y."/>
            <person name="Lan Y."/>
            <person name="Juniper S.K."/>
            <person name="Young C.R."/>
            <person name="Angers B."/>
            <person name="Qian P.Y."/>
        </authorList>
    </citation>
    <scope>NUCLEOTIDE SEQUENCE</scope>
    <source>
        <strain evidence="2">P08H-3</strain>
    </source>
</reference>
<feature type="compositionally biased region" description="Polar residues" evidence="1">
    <location>
        <begin position="1"/>
        <end position="12"/>
    </location>
</feature>
<evidence type="ECO:0000313" key="2">
    <source>
        <dbReference type="EMBL" id="KAK2168129.1"/>
    </source>
</evidence>
<gene>
    <name evidence="2" type="ORF">LSH36_20g08039</name>
</gene>
<comment type="caution">
    <text evidence="2">The sequence shown here is derived from an EMBL/GenBank/DDBJ whole genome shotgun (WGS) entry which is preliminary data.</text>
</comment>
<name>A0AAD9NI91_9ANNE</name>
<accession>A0AAD9NI91</accession>
<evidence type="ECO:0000313" key="3">
    <source>
        <dbReference type="Proteomes" id="UP001208570"/>
    </source>
</evidence>